<dbReference type="RefSeq" id="WP_004579254.1">
    <property type="nucleotide sequence ID" value="NZ_AP028878.1"/>
</dbReference>
<accession>N6WV91</accession>
<dbReference type="PATRIC" id="fig|626887.3.peg.1274"/>
<dbReference type="CDD" id="cd00293">
    <property type="entry name" value="USP-like"/>
    <property type="match status" value="2"/>
</dbReference>
<dbReference type="PANTHER" id="PTHR46268:SF6">
    <property type="entry name" value="UNIVERSAL STRESS PROTEIN UP12"/>
    <property type="match status" value="1"/>
</dbReference>
<dbReference type="InterPro" id="IPR006016">
    <property type="entry name" value="UspA"/>
</dbReference>
<dbReference type="EMBL" id="APLQ01000011">
    <property type="protein sequence ID" value="ENO14957.1"/>
    <property type="molecule type" value="Genomic_DNA"/>
</dbReference>
<dbReference type="Gene3D" id="3.40.50.620">
    <property type="entry name" value="HUPs"/>
    <property type="match status" value="2"/>
</dbReference>
<organism evidence="3 4">
    <name type="scientific">Marinobacter nanhaiticus D15-8W</name>
    <dbReference type="NCBI Taxonomy" id="626887"/>
    <lineage>
        <taxon>Bacteria</taxon>
        <taxon>Pseudomonadati</taxon>
        <taxon>Pseudomonadota</taxon>
        <taxon>Gammaproteobacteria</taxon>
        <taxon>Pseudomonadales</taxon>
        <taxon>Marinobacteraceae</taxon>
        <taxon>Marinobacter</taxon>
    </lineage>
</organism>
<dbReference type="eggNOG" id="COG0589">
    <property type="taxonomic scope" value="Bacteria"/>
</dbReference>
<dbReference type="Proteomes" id="UP000013165">
    <property type="component" value="Unassembled WGS sequence"/>
</dbReference>
<name>N6WV91_9GAMM</name>
<dbReference type="InterPro" id="IPR006015">
    <property type="entry name" value="Universal_stress_UspA"/>
</dbReference>
<dbReference type="AlphaFoldDB" id="N6WV91"/>
<dbReference type="OrthoDB" id="9792500at2"/>
<comment type="similarity">
    <text evidence="1">Belongs to the universal stress protein A family.</text>
</comment>
<evidence type="ECO:0000313" key="3">
    <source>
        <dbReference type="EMBL" id="ENO14957.1"/>
    </source>
</evidence>
<sequence>MFQRIVVPLDGSCLAEWVLPHAINLTKTLDIELVLIRVLQHENGGSDSYPADPVAWDAMRAEAAAYLDAIASRLGALGLHPETVTLEGEPADQIINFCRGDGHTLLAMTSHGIGGISHYMLGSVAHKSILQAHVSFLLVRALTDQCNPLQEAHYNRITVPLDGSSRSECVLPLVEMLGRHNESTVELISLVPSLRHHYQIAKDDPRLGTVTELEAEFRTRIEDYLGRVGDRLKNDGLRVQSNVEVRDSPVTALWETTRRGQSDLVVMAAHGKTCVSHWPLGALPLNAVVYGELPLLVIQDLEPHEIDLTVAEKAAREAWGH</sequence>
<dbReference type="PRINTS" id="PR01438">
    <property type="entry name" value="UNVRSLSTRESS"/>
</dbReference>
<dbReference type="InterPro" id="IPR014729">
    <property type="entry name" value="Rossmann-like_a/b/a_fold"/>
</dbReference>
<keyword evidence="4" id="KW-1185">Reference proteome</keyword>
<dbReference type="HOGENOM" id="CLU_049301_2_1_6"/>
<proteinExistence type="inferred from homology"/>
<dbReference type="SUPFAM" id="SSF52402">
    <property type="entry name" value="Adenine nucleotide alpha hydrolases-like"/>
    <property type="match status" value="2"/>
</dbReference>
<feature type="domain" description="UspA" evidence="2">
    <location>
        <begin position="1"/>
        <end position="140"/>
    </location>
</feature>
<gene>
    <name evidence="3" type="ORF">J057_06391</name>
</gene>
<dbReference type="STRING" id="626887.J057_06391"/>
<reference evidence="3 4" key="1">
    <citation type="journal article" date="2013" name="Genome Announc.">
        <title>Genome Sequence of the Polycyclic Aromatic Hydrocarbon-Degrading Bacterium Strain Marinobacter nanhaiticus D15-8WT.</title>
        <authorList>
            <person name="Cui Z."/>
            <person name="Gao W."/>
            <person name="Li Q."/>
            <person name="Xu G."/>
            <person name="Zheng L."/>
        </authorList>
    </citation>
    <scope>NUCLEOTIDE SEQUENCE [LARGE SCALE GENOMIC DNA]</scope>
    <source>
        <strain evidence="3 4">D15-8W</strain>
    </source>
</reference>
<feature type="domain" description="UspA" evidence="2">
    <location>
        <begin position="154"/>
        <end position="283"/>
    </location>
</feature>
<evidence type="ECO:0000256" key="1">
    <source>
        <dbReference type="ARBA" id="ARBA00008791"/>
    </source>
</evidence>
<evidence type="ECO:0000259" key="2">
    <source>
        <dbReference type="Pfam" id="PF00582"/>
    </source>
</evidence>
<dbReference type="PANTHER" id="PTHR46268">
    <property type="entry name" value="STRESS RESPONSE PROTEIN NHAX"/>
    <property type="match status" value="1"/>
</dbReference>
<comment type="caution">
    <text evidence="3">The sequence shown here is derived from an EMBL/GenBank/DDBJ whole genome shotgun (WGS) entry which is preliminary data.</text>
</comment>
<evidence type="ECO:0000313" key="4">
    <source>
        <dbReference type="Proteomes" id="UP000013165"/>
    </source>
</evidence>
<protein>
    <recommendedName>
        <fullName evidence="2">UspA domain-containing protein</fullName>
    </recommendedName>
</protein>
<dbReference type="Pfam" id="PF00582">
    <property type="entry name" value="Usp"/>
    <property type="match status" value="2"/>
</dbReference>